<dbReference type="PANTHER" id="PTHR45033:SF2">
    <property type="entry name" value="ZINC-TYPE ALCOHOL DEHYDROGENASE-LIKE PROTEIN C1773.06C"/>
    <property type="match status" value="1"/>
</dbReference>
<proteinExistence type="predicted"/>
<accession>A0A9W4KQ43</accession>
<dbReference type="InterPro" id="IPR013149">
    <property type="entry name" value="ADH-like_C"/>
</dbReference>
<dbReference type="Pfam" id="PF00107">
    <property type="entry name" value="ADH_zinc_N"/>
    <property type="match status" value="1"/>
</dbReference>
<name>A0A9W4KQ43_9EURO</name>
<dbReference type="EMBL" id="CAJVRC010000898">
    <property type="protein sequence ID" value="CAG8909174.1"/>
    <property type="molecule type" value="Genomic_DNA"/>
</dbReference>
<dbReference type="PANTHER" id="PTHR45033">
    <property type="match status" value="1"/>
</dbReference>
<dbReference type="InterPro" id="IPR052711">
    <property type="entry name" value="Zinc_ADH-like"/>
</dbReference>
<organism evidence="2 3">
    <name type="scientific">Penicillium egyptiacum</name>
    <dbReference type="NCBI Taxonomy" id="1303716"/>
    <lineage>
        <taxon>Eukaryota</taxon>
        <taxon>Fungi</taxon>
        <taxon>Dikarya</taxon>
        <taxon>Ascomycota</taxon>
        <taxon>Pezizomycotina</taxon>
        <taxon>Eurotiomycetes</taxon>
        <taxon>Eurotiomycetidae</taxon>
        <taxon>Eurotiales</taxon>
        <taxon>Aspergillaceae</taxon>
        <taxon>Penicillium</taxon>
    </lineage>
</organism>
<gene>
    <name evidence="2" type="ORF">PEGY_LOCUS9963</name>
</gene>
<evidence type="ECO:0000313" key="2">
    <source>
        <dbReference type="EMBL" id="CAG8909174.1"/>
    </source>
</evidence>
<evidence type="ECO:0000313" key="3">
    <source>
        <dbReference type="Proteomes" id="UP001154252"/>
    </source>
</evidence>
<sequence length="184" mass="20031">MIAEQFEGTGGVSMFALKLARAAGLRVILTSSSDKKLHQMRETFASPPILSVNYATNPDWDKEVLKLTNGVGVDIVVENGGTGSLVKSLKCTRRGGIVSQVGYLAKQNPMDLAELVPTIIDRRVILRGIKAGSKHDTEDFCAALSACQTPLDNLIDKVFPFEQAEEALQYVWEGKQIGKIVLKL</sequence>
<evidence type="ECO:0000259" key="1">
    <source>
        <dbReference type="Pfam" id="PF00107"/>
    </source>
</evidence>
<reference evidence="2" key="1">
    <citation type="submission" date="2021-07" db="EMBL/GenBank/DDBJ databases">
        <authorList>
            <person name="Branca A.L. A."/>
        </authorList>
    </citation>
    <scope>NUCLEOTIDE SEQUENCE</scope>
</reference>
<comment type="caution">
    <text evidence="2">The sequence shown here is derived from an EMBL/GenBank/DDBJ whole genome shotgun (WGS) entry which is preliminary data.</text>
</comment>
<dbReference type="AlphaFoldDB" id="A0A9W4KQ43"/>
<dbReference type="SUPFAM" id="SSF51735">
    <property type="entry name" value="NAD(P)-binding Rossmann-fold domains"/>
    <property type="match status" value="1"/>
</dbReference>
<dbReference type="Proteomes" id="UP001154252">
    <property type="component" value="Unassembled WGS sequence"/>
</dbReference>
<protein>
    <recommendedName>
        <fullName evidence="1">Alcohol dehydrogenase-like C-terminal domain-containing protein</fullName>
    </recommendedName>
</protein>
<keyword evidence="3" id="KW-1185">Reference proteome</keyword>
<feature type="domain" description="Alcohol dehydrogenase-like C-terminal" evidence="1">
    <location>
        <begin position="11"/>
        <end position="141"/>
    </location>
</feature>
<dbReference type="InterPro" id="IPR036291">
    <property type="entry name" value="NAD(P)-bd_dom_sf"/>
</dbReference>
<dbReference type="OrthoDB" id="3509362at2759"/>
<dbReference type="Gene3D" id="3.90.180.10">
    <property type="entry name" value="Medium-chain alcohol dehydrogenases, catalytic domain"/>
    <property type="match status" value="1"/>
</dbReference>